<dbReference type="InterPro" id="IPR005474">
    <property type="entry name" value="Transketolase_N"/>
</dbReference>
<gene>
    <name evidence="5" type="ORF">MM415A00769_0014</name>
</gene>
<accession>A0A6M3KES2</accession>
<protein>
    <submittedName>
        <fullName evidence="5">Putative transketolase domain containing protein</fullName>
    </submittedName>
</protein>
<keyword evidence="3" id="KW-0786">Thiamine pyrophosphate</keyword>
<reference evidence="5" key="1">
    <citation type="submission" date="2020-03" db="EMBL/GenBank/DDBJ databases">
        <title>The deep terrestrial virosphere.</title>
        <authorList>
            <person name="Holmfeldt K."/>
            <person name="Nilsson E."/>
            <person name="Simone D."/>
            <person name="Lopez-Fernandez M."/>
            <person name="Wu X."/>
            <person name="de Brujin I."/>
            <person name="Lundin D."/>
            <person name="Andersson A."/>
            <person name="Bertilsson S."/>
            <person name="Dopson M."/>
        </authorList>
    </citation>
    <scope>NUCLEOTIDE SEQUENCE</scope>
    <source>
        <strain evidence="5">MM415A00769</strain>
    </source>
</reference>
<name>A0A6M3KES2_9ZZZZ</name>
<sequence length="235" mass="25794">MNLREQVISVAVKNNAGHIAPSLSCLEILQAIYDVIGEHDRFILSKSHGGYGLYAILAERGIIPKDKWESFSLPGCVERMDGIEAGCGALGHGLPIAVGLAWGLKLQNKPGRVFCLMGDGETQEGTTWEALQFASHHKLDNLTVIVDCNGLQAMDFIGNVMGGDIAERFTAFGVRVVHRDGHDIQGMRLALKWGSWRPYAIMAKTVKGKGLKCMENVPKFHYRIPTGEELAETNY</sequence>
<feature type="domain" description="Transketolase N-terminal" evidence="4">
    <location>
        <begin position="38"/>
        <end position="221"/>
    </location>
</feature>
<evidence type="ECO:0000256" key="2">
    <source>
        <dbReference type="ARBA" id="ARBA00007131"/>
    </source>
</evidence>
<evidence type="ECO:0000259" key="4">
    <source>
        <dbReference type="Pfam" id="PF00456"/>
    </source>
</evidence>
<dbReference type="SUPFAM" id="SSF52518">
    <property type="entry name" value="Thiamin diphosphate-binding fold (THDP-binding)"/>
    <property type="match status" value="1"/>
</dbReference>
<dbReference type="AlphaFoldDB" id="A0A6M3KES2"/>
<comment type="cofactor">
    <cofactor evidence="1">
        <name>thiamine diphosphate</name>
        <dbReference type="ChEBI" id="CHEBI:58937"/>
    </cofactor>
</comment>
<dbReference type="PANTHER" id="PTHR47514">
    <property type="entry name" value="TRANSKETOLASE N-TERMINAL SECTION-RELATED"/>
    <property type="match status" value="1"/>
</dbReference>
<evidence type="ECO:0000256" key="3">
    <source>
        <dbReference type="ARBA" id="ARBA00023052"/>
    </source>
</evidence>
<organism evidence="5">
    <name type="scientific">viral metagenome</name>
    <dbReference type="NCBI Taxonomy" id="1070528"/>
    <lineage>
        <taxon>unclassified sequences</taxon>
        <taxon>metagenomes</taxon>
        <taxon>organismal metagenomes</taxon>
    </lineage>
</organism>
<evidence type="ECO:0000313" key="5">
    <source>
        <dbReference type="EMBL" id="QJA80164.1"/>
    </source>
</evidence>
<dbReference type="PANTHER" id="PTHR47514:SF1">
    <property type="entry name" value="TRANSKETOLASE N-TERMINAL SECTION-RELATED"/>
    <property type="match status" value="1"/>
</dbReference>
<evidence type="ECO:0000256" key="1">
    <source>
        <dbReference type="ARBA" id="ARBA00001964"/>
    </source>
</evidence>
<proteinExistence type="inferred from homology"/>
<dbReference type="Gene3D" id="3.40.50.970">
    <property type="match status" value="1"/>
</dbReference>
<dbReference type="EMBL" id="MT142409">
    <property type="protein sequence ID" value="QJA80164.1"/>
    <property type="molecule type" value="Genomic_DNA"/>
</dbReference>
<dbReference type="InterPro" id="IPR029061">
    <property type="entry name" value="THDP-binding"/>
</dbReference>
<comment type="similarity">
    <text evidence="2">Belongs to the transketolase family.</text>
</comment>
<dbReference type="Pfam" id="PF00456">
    <property type="entry name" value="Transketolase_N"/>
    <property type="match status" value="1"/>
</dbReference>